<dbReference type="FunFam" id="3.40.367.20:FF:000004">
    <property type="entry name" value="Phosphotransferase"/>
    <property type="match status" value="1"/>
</dbReference>
<evidence type="ECO:0000313" key="15">
    <source>
        <dbReference type="Proteomes" id="UP000215305"/>
    </source>
</evidence>
<evidence type="ECO:0000313" key="14">
    <source>
        <dbReference type="EMBL" id="RHZ46971.1"/>
    </source>
</evidence>
<reference evidence="14" key="1">
    <citation type="submission" date="2018-08" db="EMBL/GenBank/DDBJ databases">
        <title>Draft genome sequence of azole-resistant Aspergillus thermomutatus (Neosartorya pseudofischeri) strain HMR AF 39, isolated from a human nasal aspirate.</title>
        <authorList>
            <person name="Parent-Michaud M."/>
            <person name="Dufresne P.J."/>
            <person name="Fournier E."/>
            <person name="Martineau C."/>
            <person name="Moreira S."/>
            <person name="Perkins V."/>
            <person name="De Repentigny L."/>
            <person name="Dufresne S.F."/>
        </authorList>
    </citation>
    <scope>NUCLEOTIDE SEQUENCE [LARGE SCALE GENOMIC DNA]</scope>
    <source>
        <strain evidence="14">HMR AF 39</strain>
    </source>
</reference>
<evidence type="ECO:0000256" key="5">
    <source>
        <dbReference type="ARBA" id="ARBA00022741"/>
    </source>
</evidence>
<dbReference type="GO" id="GO:0006096">
    <property type="term" value="P:glycolytic process"/>
    <property type="evidence" value="ECO:0007669"/>
    <property type="project" value="UniProtKB-UniPathway"/>
</dbReference>
<dbReference type="EC" id="2.7.1.-" evidence="11"/>
<dbReference type="EMBL" id="NKHU02000235">
    <property type="protein sequence ID" value="RHZ46971.1"/>
    <property type="molecule type" value="Genomic_DNA"/>
</dbReference>
<dbReference type="GO" id="GO:0008865">
    <property type="term" value="F:fructokinase activity"/>
    <property type="evidence" value="ECO:0007669"/>
    <property type="project" value="TreeGrafter"/>
</dbReference>
<keyword evidence="5 11" id="KW-0547">Nucleotide-binding</keyword>
<dbReference type="SUPFAM" id="SSF53067">
    <property type="entry name" value="Actin-like ATPase domain"/>
    <property type="match status" value="2"/>
</dbReference>
<keyword evidence="15" id="KW-1185">Reference proteome</keyword>
<dbReference type="PANTHER" id="PTHR19443">
    <property type="entry name" value="HEXOKINASE"/>
    <property type="match status" value="1"/>
</dbReference>
<dbReference type="PROSITE" id="PS51748">
    <property type="entry name" value="HEXOKINASE_2"/>
    <property type="match status" value="1"/>
</dbReference>
<dbReference type="GO" id="GO:0004340">
    <property type="term" value="F:glucokinase activity"/>
    <property type="evidence" value="ECO:0007669"/>
    <property type="project" value="TreeGrafter"/>
</dbReference>
<dbReference type="GO" id="GO:0019158">
    <property type="term" value="F:mannokinase activity"/>
    <property type="evidence" value="ECO:0007669"/>
    <property type="project" value="TreeGrafter"/>
</dbReference>
<comment type="pathway">
    <text evidence="2">Carbohydrate metabolism; hexose metabolism.</text>
</comment>
<dbReference type="Gene3D" id="1.10.287.1250">
    <property type="match status" value="1"/>
</dbReference>
<dbReference type="GeneID" id="38123471"/>
<dbReference type="RefSeq" id="XP_026611360.1">
    <property type="nucleotide sequence ID" value="XM_026755116.1"/>
</dbReference>
<dbReference type="PRINTS" id="PR00475">
    <property type="entry name" value="HEXOKINASE"/>
</dbReference>
<dbReference type="STRING" id="41047.A0A397G7G6"/>
<evidence type="ECO:0000256" key="7">
    <source>
        <dbReference type="ARBA" id="ARBA00022840"/>
    </source>
</evidence>
<keyword evidence="4 11" id="KW-0808">Transferase</keyword>
<dbReference type="InterPro" id="IPR043129">
    <property type="entry name" value="ATPase_NBD"/>
</dbReference>
<comment type="caution">
    <text evidence="14">The sequence shown here is derived from an EMBL/GenBank/DDBJ whole genome shotgun (WGS) entry which is preliminary data.</text>
</comment>
<dbReference type="InterPro" id="IPR022673">
    <property type="entry name" value="Hexokinase_C"/>
</dbReference>
<dbReference type="UniPathway" id="UPA00109">
    <property type="reaction ID" value="UER00180"/>
</dbReference>
<dbReference type="GO" id="GO:0005739">
    <property type="term" value="C:mitochondrion"/>
    <property type="evidence" value="ECO:0007669"/>
    <property type="project" value="TreeGrafter"/>
</dbReference>
<dbReference type="PANTHER" id="PTHR19443:SF16">
    <property type="entry name" value="HEXOKINASE TYPE 1-RELATED"/>
    <property type="match status" value="1"/>
</dbReference>
<comment type="catalytic activity">
    <reaction evidence="9">
        <text>a D-hexose + ATP = a D-hexose 6-phosphate + ADP + H(+)</text>
        <dbReference type="Rhea" id="RHEA:22740"/>
        <dbReference type="ChEBI" id="CHEBI:4194"/>
        <dbReference type="ChEBI" id="CHEBI:15378"/>
        <dbReference type="ChEBI" id="CHEBI:30616"/>
        <dbReference type="ChEBI" id="CHEBI:229467"/>
        <dbReference type="ChEBI" id="CHEBI:456216"/>
        <dbReference type="EC" id="2.7.1.1"/>
    </reaction>
    <physiologicalReaction direction="left-to-right" evidence="9">
        <dbReference type="Rhea" id="RHEA:22741"/>
    </physiologicalReaction>
</comment>
<dbReference type="OrthoDB" id="419537at2759"/>
<evidence type="ECO:0000256" key="1">
    <source>
        <dbReference type="ARBA" id="ARBA00004888"/>
    </source>
</evidence>
<evidence type="ECO:0000259" key="13">
    <source>
        <dbReference type="Pfam" id="PF03727"/>
    </source>
</evidence>
<dbReference type="GO" id="GO:0001678">
    <property type="term" value="P:intracellular glucose homeostasis"/>
    <property type="evidence" value="ECO:0007669"/>
    <property type="project" value="InterPro"/>
</dbReference>
<proteinExistence type="inferred from homology"/>
<gene>
    <name evidence="14" type="ORF">CDV56_101497</name>
</gene>
<dbReference type="Proteomes" id="UP000215305">
    <property type="component" value="Unassembled WGS sequence"/>
</dbReference>
<evidence type="ECO:0000256" key="10">
    <source>
        <dbReference type="ARBA" id="ARBA00047905"/>
    </source>
</evidence>
<evidence type="ECO:0000256" key="11">
    <source>
        <dbReference type="RuleBase" id="RU362007"/>
    </source>
</evidence>
<evidence type="ECO:0000259" key="12">
    <source>
        <dbReference type="Pfam" id="PF00349"/>
    </source>
</evidence>
<sequence length="477" mass="52855">MEKGIRTQPDLVSGAPENLVVALQGLEELFAVDKFLLRKITDHFVKELEKGLSAEGGDIIVPQPMNVTWVMGYPTGKEQGEFLILDMGGTNLRVSQAKLLGSDRDMESTQEKCNIPDAIKQGTADDLWDFVADCVQKFLQSRLREDERSRILPLAFTFSYPVVQSSIKSGVLQRWTKDFCVSGVEGHDIVFQLEAAFERKQLPIRVVALINDTVGTLFAAAYGDREVKIGSISSTGCNAAYMEEIGAIPKIGDSGLPSDALVAINTEYGAFDNSRRILPRTRFDDEIDRTSAHPGQQLYEKMVSGPYLGELLRLVMLELHEAKLLFVGQDVSCLRQPNALDASIFPTLEEDMTECMEDIHKCMHKMGLDPAPHELKTCRYLAELIGTRAARLYSCGIAAICKKRNIERCHVGVDGSIFGHYANYRKRAAQALRDIFEWPDDLEDLIVYGYYKDGSGVGAALIAALALERSDGCLLTT</sequence>
<evidence type="ECO:0000256" key="3">
    <source>
        <dbReference type="ARBA" id="ARBA00009225"/>
    </source>
</evidence>
<dbReference type="VEuPathDB" id="FungiDB:CDV56_101497"/>
<accession>A0A397G7G6</accession>
<evidence type="ECO:0000256" key="9">
    <source>
        <dbReference type="ARBA" id="ARBA00044613"/>
    </source>
</evidence>
<name>A0A397G7G6_ASPTH</name>
<evidence type="ECO:0000256" key="6">
    <source>
        <dbReference type="ARBA" id="ARBA00022777"/>
    </source>
</evidence>
<dbReference type="AlphaFoldDB" id="A0A397G7G6"/>
<feature type="domain" description="Hexokinase N-terminal" evidence="12">
    <location>
        <begin position="23"/>
        <end position="222"/>
    </location>
</feature>
<evidence type="ECO:0000256" key="2">
    <source>
        <dbReference type="ARBA" id="ARBA00005028"/>
    </source>
</evidence>
<dbReference type="FunFam" id="3.30.420.40:FF:000092">
    <property type="entry name" value="Phosphotransferase"/>
    <property type="match status" value="1"/>
</dbReference>
<dbReference type="Pfam" id="PF00349">
    <property type="entry name" value="Hexokinase_1"/>
    <property type="match status" value="1"/>
</dbReference>
<dbReference type="Gene3D" id="3.40.367.20">
    <property type="match status" value="1"/>
</dbReference>
<keyword evidence="6 11" id="KW-0418">Kinase</keyword>
<keyword evidence="8 11" id="KW-0324">Glycolysis</keyword>
<organism evidence="14 15">
    <name type="scientific">Aspergillus thermomutatus</name>
    <name type="common">Neosartorya pseudofischeri</name>
    <dbReference type="NCBI Taxonomy" id="41047"/>
    <lineage>
        <taxon>Eukaryota</taxon>
        <taxon>Fungi</taxon>
        <taxon>Dikarya</taxon>
        <taxon>Ascomycota</taxon>
        <taxon>Pezizomycotina</taxon>
        <taxon>Eurotiomycetes</taxon>
        <taxon>Eurotiomycetidae</taxon>
        <taxon>Eurotiales</taxon>
        <taxon>Aspergillaceae</taxon>
        <taxon>Aspergillus</taxon>
        <taxon>Aspergillus subgen. Fumigati</taxon>
    </lineage>
</organism>
<comment type="similarity">
    <text evidence="3 11">Belongs to the hexokinase family.</text>
</comment>
<protein>
    <recommendedName>
        <fullName evidence="11">Phosphotransferase</fullName>
        <ecNumber evidence="11">2.7.1.-</ecNumber>
    </recommendedName>
</protein>
<dbReference type="GO" id="GO:0005536">
    <property type="term" value="F:D-glucose binding"/>
    <property type="evidence" value="ECO:0007669"/>
    <property type="project" value="InterPro"/>
</dbReference>
<dbReference type="Pfam" id="PF03727">
    <property type="entry name" value="Hexokinase_2"/>
    <property type="match status" value="1"/>
</dbReference>
<evidence type="ECO:0000256" key="4">
    <source>
        <dbReference type="ARBA" id="ARBA00022679"/>
    </source>
</evidence>
<dbReference type="InterPro" id="IPR001312">
    <property type="entry name" value="Hexokinase"/>
</dbReference>
<dbReference type="GO" id="GO:0005524">
    <property type="term" value="F:ATP binding"/>
    <property type="evidence" value="ECO:0007669"/>
    <property type="project" value="UniProtKB-UniRule"/>
</dbReference>
<keyword evidence="7 11" id="KW-0067">ATP-binding</keyword>
<dbReference type="GO" id="GO:0005829">
    <property type="term" value="C:cytosol"/>
    <property type="evidence" value="ECO:0007669"/>
    <property type="project" value="TreeGrafter"/>
</dbReference>
<dbReference type="Gene3D" id="3.30.420.40">
    <property type="match status" value="1"/>
</dbReference>
<comment type="pathway">
    <text evidence="1">Carbohydrate degradation; glycolysis; D-glyceraldehyde 3-phosphate and glycerone phosphate from D-glucose: step 1/4.</text>
</comment>
<dbReference type="GO" id="GO:0006006">
    <property type="term" value="P:glucose metabolic process"/>
    <property type="evidence" value="ECO:0007669"/>
    <property type="project" value="TreeGrafter"/>
</dbReference>
<feature type="domain" description="Hexokinase C-terminal" evidence="13">
    <location>
        <begin position="228"/>
        <end position="465"/>
    </location>
</feature>
<comment type="catalytic activity">
    <reaction evidence="10">
        <text>D-fructose + ATP = D-fructose 6-phosphate + ADP + H(+)</text>
        <dbReference type="Rhea" id="RHEA:16125"/>
        <dbReference type="ChEBI" id="CHEBI:15378"/>
        <dbReference type="ChEBI" id="CHEBI:30616"/>
        <dbReference type="ChEBI" id="CHEBI:37721"/>
        <dbReference type="ChEBI" id="CHEBI:61527"/>
        <dbReference type="ChEBI" id="CHEBI:456216"/>
        <dbReference type="EC" id="2.7.1.1"/>
    </reaction>
    <physiologicalReaction direction="left-to-right" evidence="10">
        <dbReference type="Rhea" id="RHEA:16126"/>
    </physiologicalReaction>
</comment>
<dbReference type="GO" id="GO:0006013">
    <property type="term" value="P:mannose metabolic process"/>
    <property type="evidence" value="ECO:0007669"/>
    <property type="project" value="TreeGrafter"/>
</dbReference>
<dbReference type="InterPro" id="IPR022672">
    <property type="entry name" value="Hexokinase_N"/>
</dbReference>
<evidence type="ECO:0000256" key="8">
    <source>
        <dbReference type="ARBA" id="ARBA00023152"/>
    </source>
</evidence>